<dbReference type="GO" id="GO:0016853">
    <property type="term" value="F:isomerase activity"/>
    <property type="evidence" value="ECO:0007669"/>
    <property type="project" value="UniProtKB-KW"/>
</dbReference>
<dbReference type="Proteomes" id="UP000540506">
    <property type="component" value="Unassembled WGS sequence"/>
</dbReference>
<proteinExistence type="predicted"/>
<name>A0A7W7RB93_KITKI</name>
<organism evidence="1 2">
    <name type="scientific">Kitasatospora kifunensis</name>
    <name type="common">Streptomyces kifunensis</name>
    <dbReference type="NCBI Taxonomy" id="58351"/>
    <lineage>
        <taxon>Bacteria</taxon>
        <taxon>Bacillati</taxon>
        <taxon>Actinomycetota</taxon>
        <taxon>Actinomycetes</taxon>
        <taxon>Kitasatosporales</taxon>
        <taxon>Streptomycetaceae</taxon>
        <taxon>Kitasatospora</taxon>
    </lineage>
</organism>
<dbReference type="EMBL" id="JACHJV010000003">
    <property type="protein sequence ID" value="MBB4928840.1"/>
    <property type="molecule type" value="Genomic_DNA"/>
</dbReference>
<gene>
    <name evidence="1" type="ORF">FHR34_007937</name>
</gene>
<protein>
    <submittedName>
        <fullName evidence="1">Phosphoribosylanthranilate isomerase</fullName>
    </submittedName>
</protein>
<keyword evidence="1" id="KW-0413">Isomerase</keyword>
<comment type="caution">
    <text evidence="1">The sequence shown here is derived from an EMBL/GenBank/DDBJ whole genome shotgun (WGS) entry which is preliminary data.</text>
</comment>
<evidence type="ECO:0000313" key="2">
    <source>
        <dbReference type="Proteomes" id="UP000540506"/>
    </source>
</evidence>
<sequence>MHSTSPVGVRRVQLHAYQPPALVRTLRTAIGPEVTLVKVLHLREGRCLEGPPVPAYGRAGTDPFLLDAVTEDGRIGSTGRQAGALSADHPSSALLRCRRRHRGPRHLGHCDPSAVSALARLWRARSLEESA</sequence>
<reference evidence="1 2" key="1">
    <citation type="submission" date="2020-08" db="EMBL/GenBank/DDBJ databases">
        <title>Sequencing the genomes of 1000 actinobacteria strains.</title>
        <authorList>
            <person name="Klenk H.-P."/>
        </authorList>
    </citation>
    <scope>NUCLEOTIDE SEQUENCE [LARGE SCALE GENOMIC DNA]</scope>
    <source>
        <strain evidence="1 2">DSM 41654</strain>
    </source>
</reference>
<accession>A0A7W7RB93</accession>
<evidence type="ECO:0000313" key="1">
    <source>
        <dbReference type="EMBL" id="MBB4928840.1"/>
    </source>
</evidence>
<keyword evidence="2" id="KW-1185">Reference proteome</keyword>
<dbReference type="RefSeq" id="WP_184946484.1">
    <property type="nucleotide sequence ID" value="NZ_JACHJV010000003.1"/>
</dbReference>
<dbReference type="AlphaFoldDB" id="A0A7W7RB93"/>